<evidence type="ECO:0000256" key="3">
    <source>
        <dbReference type="PIRSR" id="PIRSR603469-4"/>
    </source>
</evidence>
<dbReference type="GO" id="GO:0050053">
    <property type="term" value="F:levansucrase activity"/>
    <property type="evidence" value="ECO:0007669"/>
    <property type="project" value="InterPro"/>
</dbReference>
<dbReference type="InterPro" id="IPR023296">
    <property type="entry name" value="Glyco_hydro_beta-prop_sf"/>
</dbReference>
<evidence type="ECO:0000256" key="1">
    <source>
        <dbReference type="ARBA" id="ARBA00006775"/>
    </source>
</evidence>
<dbReference type="InterPro" id="IPR003469">
    <property type="entry name" value="Glyco_hydro_68"/>
</dbReference>
<protein>
    <submittedName>
        <fullName evidence="5">Glycoside hydrolase family 68 protein</fullName>
    </submittedName>
</protein>
<dbReference type="Pfam" id="PF02435">
    <property type="entry name" value="Glyco_hydro_68"/>
    <property type="match status" value="2"/>
</dbReference>
<dbReference type="GO" id="GO:0009758">
    <property type="term" value="P:carbohydrate utilization"/>
    <property type="evidence" value="ECO:0007669"/>
    <property type="project" value="InterPro"/>
</dbReference>
<dbReference type="GO" id="GO:0016787">
    <property type="term" value="F:hydrolase activity"/>
    <property type="evidence" value="ECO:0007669"/>
    <property type="project" value="UniProtKB-KW"/>
</dbReference>
<feature type="site" description="Transition state stabilizer" evidence="3">
    <location>
        <position position="193"/>
    </location>
</feature>
<reference evidence="5 6" key="1">
    <citation type="journal article" date="2019" name="Environ. Microbiol.">
        <title>Species interactions and distinct microbial communities in high Arctic permafrost affected cryosols are associated with the CH4 and CO2 gas fluxes.</title>
        <authorList>
            <person name="Altshuler I."/>
            <person name="Hamel J."/>
            <person name="Turney S."/>
            <person name="Magnuson E."/>
            <person name="Levesque R."/>
            <person name="Greer C."/>
            <person name="Whyte L.G."/>
        </authorList>
    </citation>
    <scope>NUCLEOTIDE SEQUENCE [LARGE SCALE GENOMIC DNA]</scope>
    <source>
        <strain evidence="5 6">E6.1</strain>
    </source>
</reference>
<evidence type="ECO:0000256" key="2">
    <source>
        <dbReference type="PIRSR" id="PIRSR603469-2"/>
    </source>
</evidence>
<evidence type="ECO:0000313" key="5">
    <source>
        <dbReference type="EMBL" id="TPG56391.1"/>
    </source>
</evidence>
<dbReference type="EMBL" id="RCZC01000001">
    <property type="protein sequence ID" value="TPG56391.1"/>
    <property type="molecule type" value="Genomic_DNA"/>
</dbReference>
<feature type="binding site" evidence="2">
    <location>
        <position position="109"/>
    </location>
    <ligand>
        <name>substrate</name>
    </ligand>
</feature>
<keyword evidence="6" id="KW-1185">Reference proteome</keyword>
<gene>
    <name evidence="5" type="ORF">EAH76_02210</name>
</gene>
<dbReference type="Proteomes" id="UP000319931">
    <property type="component" value="Unassembled WGS sequence"/>
</dbReference>
<feature type="binding site" evidence="2">
    <location>
        <position position="39"/>
    </location>
    <ligand>
        <name>substrate</name>
    </ligand>
</feature>
<dbReference type="AlphaFoldDB" id="A0A502G491"/>
<dbReference type="OrthoDB" id="3359526at2"/>
<name>A0A502G491_9SPHN</name>
<dbReference type="CDD" id="cd08997">
    <property type="entry name" value="GH68"/>
    <property type="match status" value="1"/>
</dbReference>
<dbReference type="RefSeq" id="WP_140847461.1">
    <property type="nucleotide sequence ID" value="NZ_RCZC01000001.1"/>
</dbReference>
<accession>A0A502G491</accession>
<proteinExistence type="inferred from homology"/>
<comment type="caution">
    <text evidence="5">The sequence shown here is derived from an EMBL/GenBank/DDBJ whole genome shotgun (WGS) entry which is preliminary data.</text>
</comment>
<dbReference type="SUPFAM" id="SSF75005">
    <property type="entry name" value="Arabinanase/levansucrase/invertase"/>
    <property type="match status" value="1"/>
</dbReference>
<organism evidence="5 6">
    <name type="scientific">Sphingomonas glacialis</name>
    <dbReference type="NCBI Taxonomy" id="658225"/>
    <lineage>
        <taxon>Bacteria</taxon>
        <taxon>Pseudomonadati</taxon>
        <taxon>Pseudomonadota</taxon>
        <taxon>Alphaproteobacteria</taxon>
        <taxon>Sphingomonadales</taxon>
        <taxon>Sphingomonadaceae</taxon>
        <taxon>Sphingomonas</taxon>
    </lineage>
</organism>
<comment type="similarity">
    <text evidence="1 4">Belongs to the glycosyl hydrolase 68 family.</text>
</comment>
<evidence type="ECO:0000256" key="4">
    <source>
        <dbReference type="RuleBase" id="RU361220"/>
    </source>
</evidence>
<sequence>MTTIWSRDAVAAIALRPNPEVPLITAGSLAPVLPGYDLWDYWPVQERDGRTAEIAGGALQMLLSAPVLPDPESRHGLARIRLMHETPHGWRDLGDLLPDGFAPGSREWSGSAIVTAAHDRVTLYFTAAGHRGEAEPSFDQRLFETSATLTIVDGVPHLADWSAPVESVAADGQIYARDMTGGGAIGTIKAFRDPAWFCDPADGAEYLVFAGSLAQSSSPWNGAVGLARGGDGQWTLEPPLITADGVNNELERPHLVHHARRYYCFWSTQRKVFAADGPSGPTGLYGMVAEDLAGPWAPLNGTGLVCANPPGAPIQAYSWLVLGDLSVISFVDRPGLTGDPVDPVEARQVFGGTPATPFRIVLDADRATLA</sequence>
<keyword evidence="5" id="KW-0378">Hydrolase</keyword>
<evidence type="ECO:0000313" key="6">
    <source>
        <dbReference type="Proteomes" id="UP000319931"/>
    </source>
</evidence>
<dbReference type="Gene3D" id="2.115.10.20">
    <property type="entry name" value="Glycosyl hydrolase domain, family 43"/>
    <property type="match status" value="1"/>
</dbReference>